<gene>
    <name evidence="1" type="primary">Vha68-2</name>
    <name evidence="1" type="ORF">EVAR_71695_1</name>
</gene>
<comment type="caution">
    <text evidence="1">The sequence shown here is derived from an EMBL/GenBank/DDBJ whole genome shotgun (WGS) entry which is preliminary data.</text>
</comment>
<evidence type="ECO:0000313" key="2">
    <source>
        <dbReference type="Proteomes" id="UP000299102"/>
    </source>
</evidence>
<protein>
    <submittedName>
        <fullName evidence="1">V-type proton ATPase catalytic subunit A isoform 2</fullName>
    </submittedName>
</protein>
<reference evidence="1 2" key="1">
    <citation type="journal article" date="2019" name="Commun. Biol.">
        <title>The bagworm genome reveals a unique fibroin gene that provides high tensile strength.</title>
        <authorList>
            <person name="Kono N."/>
            <person name="Nakamura H."/>
            <person name="Ohtoshi R."/>
            <person name="Tomita M."/>
            <person name="Numata K."/>
            <person name="Arakawa K."/>
        </authorList>
    </citation>
    <scope>NUCLEOTIDE SEQUENCE [LARGE SCALE GENOMIC DNA]</scope>
</reference>
<organism evidence="1 2">
    <name type="scientific">Eumeta variegata</name>
    <name type="common">Bagworm moth</name>
    <name type="synonym">Eumeta japonica</name>
    <dbReference type="NCBI Taxonomy" id="151549"/>
    <lineage>
        <taxon>Eukaryota</taxon>
        <taxon>Metazoa</taxon>
        <taxon>Ecdysozoa</taxon>
        <taxon>Arthropoda</taxon>
        <taxon>Hexapoda</taxon>
        <taxon>Insecta</taxon>
        <taxon>Pterygota</taxon>
        <taxon>Neoptera</taxon>
        <taxon>Endopterygota</taxon>
        <taxon>Lepidoptera</taxon>
        <taxon>Glossata</taxon>
        <taxon>Ditrysia</taxon>
        <taxon>Tineoidea</taxon>
        <taxon>Psychidae</taxon>
        <taxon>Oiketicinae</taxon>
        <taxon>Eumeta</taxon>
    </lineage>
</organism>
<dbReference type="STRING" id="151549.A0A4C1TFD9"/>
<evidence type="ECO:0000313" key="1">
    <source>
        <dbReference type="EMBL" id="GBP12127.1"/>
    </source>
</evidence>
<dbReference type="Proteomes" id="UP000299102">
    <property type="component" value="Unassembled WGS sequence"/>
</dbReference>
<dbReference type="OrthoDB" id="7919329at2759"/>
<dbReference type="EMBL" id="BGZK01005017">
    <property type="protein sequence ID" value="GBP12127.1"/>
    <property type="molecule type" value="Genomic_DNA"/>
</dbReference>
<accession>A0A4C1TFD9</accession>
<name>A0A4C1TFD9_EUMVA</name>
<proteinExistence type="predicted"/>
<dbReference type="AlphaFoldDB" id="A0A4C1TFD9"/>
<keyword evidence="2" id="KW-1185">Reference proteome</keyword>
<sequence>MRALDEYYDKNFRVCALRTKVKEILQEEEDLSEIGKDPVKDGETKIKADYEQLHEDMQQAFRNLED</sequence>